<accession>A0ABY9WW78</accession>
<evidence type="ECO:0008006" key="3">
    <source>
        <dbReference type="Google" id="ProtNLM"/>
    </source>
</evidence>
<protein>
    <recommendedName>
        <fullName evidence="3">Lipoprotein</fullName>
    </recommendedName>
</protein>
<keyword evidence="2" id="KW-1185">Reference proteome</keyword>
<name>A0ABY9WW78_9BACT</name>
<dbReference type="EMBL" id="CP043494">
    <property type="protein sequence ID" value="WNG47387.1"/>
    <property type="molecule type" value="Genomic_DNA"/>
</dbReference>
<organism evidence="1 2">
    <name type="scientific">Archangium minus</name>
    <dbReference type="NCBI Taxonomy" id="83450"/>
    <lineage>
        <taxon>Bacteria</taxon>
        <taxon>Pseudomonadati</taxon>
        <taxon>Myxococcota</taxon>
        <taxon>Myxococcia</taxon>
        <taxon>Myxococcales</taxon>
        <taxon>Cystobacterineae</taxon>
        <taxon>Archangiaceae</taxon>
        <taxon>Archangium</taxon>
    </lineage>
</organism>
<reference evidence="1 2" key="1">
    <citation type="submission" date="2019-08" db="EMBL/GenBank/DDBJ databases">
        <title>Archangium and Cystobacter genomes.</title>
        <authorList>
            <person name="Chen I.-C.K."/>
            <person name="Wielgoss S."/>
        </authorList>
    </citation>
    <scope>NUCLEOTIDE SEQUENCE [LARGE SCALE GENOMIC DNA]</scope>
    <source>
        <strain evidence="1 2">Cbm 6</strain>
    </source>
</reference>
<evidence type="ECO:0000313" key="2">
    <source>
        <dbReference type="Proteomes" id="UP001611383"/>
    </source>
</evidence>
<evidence type="ECO:0000313" key="1">
    <source>
        <dbReference type="EMBL" id="WNG47387.1"/>
    </source>
</evidence>
<dbReference type="Proteomes" id="UP001611383">
    <property type="component" value="Chromosome"/>
</dbReference>
<gene>
    <name evidence="1" type="ORF">F0U60_27100</name>
</gene>
<dbReference type="RefSeq" id="WP_395803653.1">
    <property type="nucleotide sequence ID" value="NZ_CP043494.1"/>
</dbReference>
<dbReference type="PROSITE" id="PS51257">
    <property type="entry name" value="PROKAR_LIPOPROTEIN"/>
    <property type="match status" value="1"/>
</dbReference>
<proteinExistence type="predicted"/>
<sequence>MNHFKTYGFAVVAMAFSACGPAPEGTEQAESGIARTESALTKAIPNTTCVVEATEPYTYDSGPYAGMISAQASVWDCSQDYPIVYICSILEKRSVSSTGTVTWTAVPGSRSCYAETNTDFGGQTATPTTYTAGTYRQRAQAAIKLNATTWTPAQPSTCSTLSSNVPCAFISVTSASVSL</sequence>